<reference evidence="1" key="1">
    <citation type="submission" date="2020-12" db="EMBL/GenBank/DDBJ databases">
        <title>Marinomonas arctica sp. nov., a psychrotolerant bacterium isolated from the Arctic.</title>
        <authorList>
            <person name="Zhang Y."/>
        </authorList>
    </citation>
    <scope>NUCLEOTIDE SEQUENCE</scope>
    <source>
        <strain evidence="1">C1424</strain>
    </source>
</reference>
<organism evidence="1 2">
    <name type="scientific">Marinomonas transparens</name>
    <dbReference type="NCBI Taxonomy" id="2795388"/>
    <lineage>
        <taxon>Bacteria</taxon>
        <taxon>Pseudomonadati</taxon>
        <taxon>Pseudomonadota</taxon>
        <taxon>Gammaproteobacteria</taxon>
        <taxon>Oceanospirillales</taxon>
        <taxon>Oceanospirillaceae</taxon>
        <taxon>Marinomonas</taxon>
    </lineage>
</organism>
<protein>
    <submittedName>
        <fullName evidence="1">DUF1834 family protein</fullName>
    </submittedName>
</protein>
<dbReference type="InterPro" id="IPR014972">
    <property type="entry name" value="Phage_Mu_Gp37"/>
</dbReference>
<evidence type="ECO:0000313" key="2">
    <source>
        <dbReference type="Proteomes" id="UP000628710"/>
    </source>
</evidence>
<dbReference type="Proteomes" id="UP000628710">
    <property type="component" value="Unassembled WGS sequence"/>
</dbReference>
<sequence length="170" mass="18637">MFAQVDSAMKAAIQAALGSHVNEVATHPGHWSADVVNSMLLSAPAVYTSFDKGTLLDENKLKSRWHLYLVTKSPAEDEQSSAYAMVTTLLSALHGLDLGQADELTFKSVKNRPDLAEDQTGYQCHEIQFWLEMPWPDLVEVGTLDDFLGYHAEQQGADSDDVLVAADVTL</sequence>
<accession>A0A934JRR8</accession>
<dbReference type="RefSeq" id="WP_199467303.1">
    <property type="nucleotide sequence ID" value="NZ_JAEMNX010000003.1"/>
</dbReference>
<dbReference type="EMBL" id="JAEMNX010000003">
    <property type="protein sequence ID" value="MBJ7537167.1"/>
    <property type="molecule type" value="Genomic_DNA"/>
</dbReference>
<dbReference type="AlphaFoldDB" id="A0A934JRR8"/>
<keyword evidence="2" id="KW-1185">Reference proteome</keyword>
<dbReference type="Pfam" id="PF08873">
    <property type="entry name" value="Phage_Mu_Gp37"/>
    <property type="match status" value="1"/>
</dbReference>
<comment type="caution">
    <text evidence="1">The sequence shown here is derived from an EMBL/GenBank/DDBJ whole genome shotgun (WGS) entry which is preliminary data.</text>
</comment>
<evidence type="ECO:0000313" key="1">
    <source>
        <dbReference type="EMBL" id="MBJ7537167.1"/>
    </source>
</evidence>
<proteinExistence type="predicted"/>
<gene>
    <name evidence="1" type="ORF">I8J31_05680</name>
</gene>
<name>A0A934JRR8_9GAMM</name>